<protein>
    <recommendedName>
        <fullName evidence="6">Pentatricopeptide repeat protein</fullName>
    </recommendedName>
</protein>
<feature type="region of interest" description="Disordered" evidence="3">
    <location>
        <begin position="33"/>
        <end position="69"/>
    </location>
</feature>
<dbReference type="EMBL" id="CAINUL010000003">
    <property type="protein sequence ID" value="CAD0108968.1"/>
    <property type="molecule type" value="Genomic_DNA"/>
</dbReference>
<dbReference type="PANTHER" id="PTHR47942">
    <property type="entry name" value="TETRATRICOPEPTIDE REPEAT (TPR)-LIKE SUPERFAMILY PROTEIN-RELATED"/>
    <property type="match status" value="1"/>
</dbReference>
<evidence type="ECO:0000313" key="4">
    <source>
        <dbReference type="EMBL" id="CAD0108968.1"/>
    </source>
</evidence>
<comment type="caution">
    <text evidence="4">The sequence shown here is derived from an EMBL/GenBank/DDBJ whole genome shotgun (WGS) entry which is preliminary data.</text>
</comment>
<dbReference type="InterPro" id="IPR051222">
    <property type="entry name" value="PPR/CCM1_RNA-binding"/>
</dbReference>
<evidence type="ECO:0000256" key="3">
    <source>
        <dbReference type="SAM" id="MobiDB-lite"/>
    </source>
</evidence>
<proteinExistence type="predicted"/>
<feature type="repeat" description="PPR" evidence="2">
    <location>
        <begin position="703"/>
        <end position="737"/>
    </location>
</feature>
<evidence type="ECO:0000256" key="1">
    <source>
        <dbReference type="ARBA" id="ARBA00022737"/>
    </source>
</evidence>
<feature type="compositionally biased region" description="Polar residues" evidence="3">
    <location>
        <begin position="35"/>
        <end position="53"/>
    </location>
</feature>
<evidence type="ECO:0000313" key="5">
    <source>
        <dbReference type="Proteomes" id="UP000745764"/>
    </source>
</evidence>
<sequence length="810" mass="92107">MPRCASRHVKLVAEAEQLVLPFLAPRVFQPWPRSLPQSSSPSHCQKKSFSTTCCDHARQPRPTARPKHESARSLLVQQWYESAIAPLEEEEEGQHGDQEEHVKHEKHDKHDKVEKKTAEIPGQKKRNLSRADVQKAFFQRWSTSQAIVKTRWTAAKRPSSTRTKYAPLGRPVRRKTRDQTDDDKAEELVFSADGHSLYWNHHFAKLNARHDTRLSHNFTPKTTPNLNFRSQKWATQILNVKEFKNQEELATLLGDQWRRKWMHALLWALANSVDDALRLLEITHGAPYMPAAYVADALSYIVGHYHKNSLPEDTRKHLVHVACVIMERPGTSPLQVSGNTFRKFLQFCSQDQVLKLFEHISISGTLLHWNTRLHFTTYLAHHGLFDQALDTLLDAVSDGADVGSKQFESCCATILRKAADQPDGLRVSLRLVQNLSDIGVKLNVQLCNIVMLNAVEAGDLKTAFSIYHSLVDNNLEADEYTHAILLKGCKTVIEDSETLNTTIRQAIADVEVRNLYVVATEIIHCLYLHHFQIDPENAFATVSEAYTQLFDTSDLINLGILPQKYANKSLKRKKPTIPVMGIMIGAYLRNTVQTQSRNMDHIHDLYRRWRNLAEQNISPYVFLAQHDHTSNAFLLAFAQDPSGLAYAAEVIRDMQTPFTHARSQKKPTVRSWSIFLHAFAKNGKMELAEQVLKYMRERKQTPNEVTWNSLLGGYARLGKANEAVDTFRRMRDEGFEADEVTKRHLGKVNLGAVDRSVWQGGSKKSQVDKREEQSELVQEQEEVIGLQSEDDKAATHGTNELADGVHATSV</sequence>
<evidence type="ECO:0000256" key="2">
    <source>
        <dbReference type="PROSITE-ProRule" id="PRU00708"/>
    </source>
</evidence>
<feature type="compositionally biased region" description="Basic and acidic residues" evidence="3">
    <location>
        <begin position="93"/>
        <end position="118"/>
    </location>
</feature>
<feature type="repeat" description="PPR" evidence="2">
    <location>
        <begin position="668"/>
        <end position="702"/>
    </location>
</feature>
<keyword evidence="1" id="KW-0677">Repeat</keyword>
<dbReference type="Proteomes" id="UP000745764">
    <property type="component" value="Unassembled WGS sequence"/>
</dbReference>
<feature type="region of interest" description="Disordered" evidence="3">
    <location>
        <begin position="89"/>
        <end position="131"/>
    </location>
</feature>
<dbReference type="PANTHER" id="PTHR47942:SF63">
    <property type="entry name" value="PENTATRICOPEPTIDE REPEAT-CONTAINING PROTEIN"/>
    <property type="match status" value="1"/>
</dbReference>
<dbReference type="Pfam" id="PF13041">
    <property type="entry name" value="PPR_2"/>
    <property type="match status" value="1"/>
</dbReference>
<dbReference type="OrthoDB" id="185373at2759"/>
<organism evidence="4 5">
    <name type="scientific">Aureobasidium uvarum</name>
    <dbReference type="NCBI Taxonomy" id="2773716"/>
    <lineage>
        <taxon>Eukaryota</taxon>
        <taxon>Fungi</taxon>
        <taxon>Dikarya</taxon>
        <taxon>Ascomycota</taxon>
        <taxon>Pezizomycotina</taxon>
        <taxon>Dothideomycetes</taxon>
        <taxon>Dothideomycetidae</taxon>
        <taxon>Dothideales</taxon>
        <taxon>Saccotheciaceae</taxon>
        <taxon>Aureobasidium</taxon>
    </lineage>
</organism>
<dbReference type="AlphaFoldDB" id="A0A9N8KJ63"/>
<dbReference type="Pfam" id="PF01535">
    <property type="entry name" value="PPR"/>
    <property type="match status" value="1"/>
</dbReference>
<dbReference type="NCBIfam" id="TIGR00756">
    <property type="entry name" value="PPR"/>
    <property type="match status" value="2"/>
</dbReference>
<dbReference type="PROSITE" id="PS51375">
    <property type="entry name" value="PPR"/>
    <property type="match status" value="2"/>
</dbReference>
<dbReference type="InterPro" id="IPR011990">
    <property type="entry name" value="TPR-like_helical_dom_sf"/>
</dbReference>
<dbReference type="InterPro" id="IPR002885">
    <property type="entry name" value="PPR_rpt"/>
</dbReference>
<reference evidence="4" key="1">
    <citation type="submission" date="2020-06" db="EMBL/GenBank/DDBJ databases">
        <authorList>
            <person name="Onetto C."/>
        </authorList>
    </citation>
    <scope>NUCLEOTIDE SEQUENCE</scope>
</reference>
<accession>A0A9N8KJ63</accession>
<dbReference type="Gene3D" id="1.25.40.10">
    <property type="entry name" value="Tetratricopeptide repeat domain"/>
    <property type="match status" value="2"/>
</dbReference>
<name>A0A9N8KJ63_9PEZI</name>
<feature type="region of interest" description="Disordered" evidence="3">
    <location>
        <begin position="759"/>
        <end position="810"/>
    </location>
</feature>
<keyword evidence="5" id="KW-1185">Reference proteome</keyword>
<gene>
    <name evidence="4" type="ORF">AWRI4620_LOCUS3223</name>
</gene>
<evidence type="ECO:0008006" key="6">
    <source>
        <dbReference type="Google" id="ProtNLM"/>
    </source>
</evidence>